<organism evidence="2 3">
    <name type="scientific">Dissulfuribacter thermophilus</name>
    <dbReference type="NCBI Taxonomy" id="1156395"/>
    <lineage>
        <taxon>Bacteria</taxon>
        <taxon>Pseudomonadati</taxon>
        <taxon>Thermodesulfobacteriota</taxon>
        <taxon>Dissulfuribacteria</taxon>
        <taxon>Dissulfuribacterales</taxon>
        <taxon>Dissulfuribacteraceae</taxon>
        <taxon>Dissulfuribacter</taxon>
    </lineage>
</organism>
<evidence type="ECO:0000259" key="1">
    <source>
        <dbReference type="SMART" id="SM00834"/>
    </source>
</evidence>
<name>A0A1B9F4V9_9BACT</name>
<dbReference type="Pfam" id="PF09723">
    <property type="entry name" value="Zn_ribbon_8"/>
    <property type="match status" value="1"/>
</dbReference>
<evidence type="ECO:0000313" key="2">
    <source>
        <dbReference type="EMBL" id="OCC14893.1"/>
    </source>
</evidence>
<dbReference type="InterPro" id="IPR013429">
    <property type="entry name" value="Regulatory_FmdB_Zinc_ribbon"/>
</dbReference>
<gene>
    <name evidence="2" type="ORF">DBT_1688</name>
</gene>
<dbReference type="RefSeq" id="WP_067618927.1">
    <property type="nucleotide sequence ID" value="NZ_MAGO01000008.1"/>
</dbReference>
<dbReference type="Proteomes" id="UP000093080">
    <property type="component" value="Unassembled WGS sequence"/>
</dbReference>
<dbReference type="STRING" id="1156395.DBT_1688"/>
<sequence length="75" mass="7863">MPIYEFVCEECGEEFEELVLGSKKDVACPKCSSKKCTKKMSCFAFKSGTQFVGTGKKASSSCSGCTSSSCSSCGG</sequence>
<protein>
    <submittedName>
        <fullName evidence="2">Putative regulatory protein, FmdB family</fullName>
    </submittedName>
</protein>
<feature type="domain" description="Putative regulatory protein FmdB zinc ribbon" evidence="1">
    <location>
        <begin position="1"/>
        <end position="41"/>
    </location>
</feature>
<accession>A0A1B9F4V9</accession>
<evidence type="ECO:0000313" key="3">
    <source>
        <dbReference type="Proteomes" id="UP000093080"/>
    </source>
</evidence>
<dbReference type="EMBL" id="MAGO01000008">
    <property type="protein sequence ID" value="OCC14893.1"/>
    <property type="molecule type" value="Genomic_DNA"/>
</dbReference>
<dbReference type="AlphaFoldDB" id="A0A1B9F4V9"/>
<comment type="caution">
    <text evidence="2">The sequence shown here is derived from an EMBL/GenBank/DDBJ whole genome shotgun (WGS) entry which is preliminary data.</text>
</comment>
<dbReference type="NCBIfam" id="TIGR02605">
    <property type="entry name" value="CxxC_CxxC_SSSS"/>
    <property type="match status" value="1"/>
</dbReference>
<proteinExistence type="predicted"/>
<keyword evidence="3" id="KW-1185">Reference proteome</keyword>
<dbReference type="SMART" id="SM00834">
    <property type="entry name" value="CxxC_CXXC_SSSS"/>
    <property type="match status" value="1"/>
</dbReference>
<reference evidence="2 3" key="1">
    <citation type="submission" date="2016-06" db="EMBL/GenBank/DDBJ databases">
        <title>Respiratory ammonification of nitrate coupled to the oxidation of elemental sulfur in deep-sea autotrophic thermophilic bacteria.</title>
        <authorList>
            <person name="Slobodkina G.B."/>
            <person name="Mardanov A.V."/>
            <person name="Ravin N.V."/>
            <person name="Frolova A.A."/>
            <person name="Viryasiv M.B."/>
            <person name="Chernyh N.A."/>
            <person name="Bonch-Osmolovskaya E.A."/>
            <person name="Slobodkin A.I."/>
        </authorList>
    </citation>
    <scope>NUCLEOTIDE SEQUENCE [LARGE SCALE GENOMIC DNA]</scope>
    <source>
        <strain evidence="2 3">S69</strain>
    </source>
</reference>